<sequence length="65" mass="7561">MDNLLLKKSMLMPPVQRVALAELLLASLDYEAEDIREEWINEVQARMNAVSEGRSKLLDFDLLWQ</sequence>
<protein>
    <recommendedName>
        <fullName evidence="2">Addiction module component</fullName>
    </recommendedName>
</protein>
<dbReference type="InterPro" id="IPR013406">
    <property type="entry name" value="CHP02574_addiction_mod"/>
</dbReference>
<dbReference type="EMBL" id="CP000108">
    <property type="protein sequence ID" value="ABB27956.1"/>
    <property type="molecule type" value="Genomic_DNA"/>
</dbReference>
<proteinExistence type="predicted"/>
<gene>
    <name evidence="1" type="ordered locus">Cag_0684</name>
</gene>
<dbReference type="HOGENOM" id="CLU_2881909_0_0_10"/>
<organism evidence="1">
    <name type="scientific">Chlorobium chlorochromatii (strain CaD3)</name>
    <dbReference type="NCBI Taxonomy" id="340177"/>
    <lineage>
        <taxon>Bacteria</taxon>
        <taxon>Pseudomonadati</taxon>
        <taxon>Chlorobiota</taxon>
        <taxon>Chlorobiia</taxon>
        <taxon>Chlorobiales</taxon>
        <taxon>Chlorobiaceae</taxon>
        <taxon>Chlorobium/Pelodictyon group</taxon>
        <taxon>Chlorobium</taxon>
    </lineage>
</organism>
<reference evidence="1" key="1">
    <citation type="submission" date="2005-08" db="EMBL/GenBank/DDBJ databases">
        <title>Complete sequence of Chlorobium chlorochromatii CaD3.</title>
        <authorList>
            <person name="Copeland A."/>
            <person name="Lucas S."/>
            <person name="Lapidus A."/>
            <person name="Barry K."/>
            <person name="Detter J.C."/>
            <person name="Glavina T."/>
            <person name="Hammon N."/>
            <person name="Israni S."/>
            <person name="Pitluck S."/>
            <person name="Bryant D."/>
            <person name="Schmutz J."/>
            <person name="Larimer F."/>
            <person name="Land M."/>
            <person name="Kyrpides N."/>
            <person name="Ivanova N."/>
            <person name="Richardson P."/>
        </authorList>
    </citation>
    <scope>NUCLEOTIDE SEQUENCE [LARGE SCALE GENOMIC DNA]</scope>
    <source>
        <strain evidence="1">CaD3</strain>
    </source>
</reference>
<name>Q3ASR9_CHLCH</name>
<accession>Q3ASR9</accession>
<evidence type="ECO:0008006" key="2">
    <source>
        <dbReference type="Google" id="ProtNLM"/>
    </source>
</evidence>
<dbReference type="KEGG" id="cch:Cag_0684"/>
<dbReference type="OrthoDB" id="598370at2"/>
<dbReference type="Pfam" id="PF09720">
    <property type="entry name" value="Unstab_antitox"/>
    <property type="match status" value="1"/>
</dbReference>
<dbReference type="AlphaFoldDB" id="Q3ASR9"/>
<evidence type="ECO:0000313" key="1">
    <source>
        <dbReference type="EMBL" id="ABB27956.1"/>
    </source>
</evidence>